<organism evidence="2 3">
    <name type="scientific">Massarina eburnea CBS 473.64</name>
    <dbReference type="NCBI Taxonomy" id="1395130"/>
    <lineage>
        <taxon>Eukaryota</taxon>
        <taxon>Fungi</taxon>
        <taxon>Dikarya</taxon>
        <taxon>Ascomycota</taxon>
        <taxon>Pezizomycotina</taxon>
        <taxon>Dothideomycetes</taxon>
        <taxon>Pleosporomycetidae</taxon>
        <taxon>Pleosporales</taxon>
        <taxon>Massarineae</taxon>
        <taxon>Massarinaceae</taxon>
        <taxon>Massarina</taxon>
    </lineage>
</organism>
<gene>
    <name evidence="2" type="ORF">P280DRAFT_219678</name>
</gene>
<feature type="region of interest" description="Disordered" evidence="1">
    <location>
        <begin position="47"/>
        <end position="70"/>
    </location>
</feature>
<name>A0A6A6S806_9PLEO</name>
<evidence type="ECO:0000313" key="3">
    <source>
        <dbReference type="Proteomes" id="UP000799753"/>
    </source>
</evidence>
<sequence length="70" mass="8058">MSFAFVLQVTFAVPLLSPFDYNRQKQKSLSLLLIYIISLGPWSHARRHLRSPADSSRQTTLAYRPSITHK</sequence>
<protein>
    <submittedName>
        <fullName evidence="2">Uncharacterized protein</fullName>
    </submittedName>
</protein>
<accession>A0A6A6S806</accession>
<reference evidence="2" key="1">
    <citation type="journal article" date="2020" name="Stud. Mycol.">
        <title>101 Dothideomycetes genomes: a test case for predicting lifestyles and emergence of pathogens.</title>
        <authorList>
            <person name="Haridas S."/>
            <person name="Albert R."/>
            <person name="Binder M."/>
            <person name="Bloem J."/>
            <person name="Labutti K."/>
            <person name="Salamov A."/>
            <person name="Andreopoulos B."/>
            <person name="Baker S."/>
            <person name="Barry K."/>
            <person name="Bills G."/>
            <person name="Bluhm B."/>
            <person name="Cannon C."/>
            <person name="Castanera R."/>
            <person name="Culley D."/>
            <person name="Daum C."/>
            <person name="Ezra D."/>
            <person name="Gonzalez J."/>
            <person name="Henrissat B."/>
            <person name="Kuo A."/>
            <person name="Liang C."/>
            <person name="Lipzen A."/>
            <person name="Lutzoni F."/>
            <person name="Magnuson J."/>
            <person name="Mondo S."/>
            <person name="Nolan M."/>
            <person name="Ohm R."/>
            <person name="Pangilinan J."/>
            <person name="Park H.-J."/>
            <person name="Ramirez L."/>
            <person name="Alfaro M."/>
            <person name="Sun H."/>
            <person name="Tritt A."/>
            <person name="Yoshinaga Y."/>
            <person name="Zwiers L.-H."/>
            <person name="Turgeon B."/>
            <person name="Goodwin S."/>
            <person name="Spatafora J."/>
            <person name="Crous P."/>
            <person name="Grigoriev I."/>
        </authorList>
    </citation>
    <scope>NUCLEOTIDE SEQUENCE</scope>
    <source>
        <strain evidence="2">CBS 473.64</strain>
    </source>
</reference>
<proteinExistence type="predicted"/>
<keyword evidence="3" id="KW-1185">Reference proteome</keyword>
<evidence type="ECO:0000256" key="1">
    <source>
        <dbReference type="SAM" id="MobiDB-lite"/>
    </source>
</evidence>
<evidence type="ECO:0000313" key="2">
    <source>
        <dbReference type="EMBL" id="KAF2643869.1"/>
    </source>
</evidence>
<dbReference type="AlphaFoldDB" id="A0A6A6S806"/>
<dbReference type="EMBL" id="MU006779">
    <property type="protein sequence ID" value="KAF2643869.1"/>
    <property type="molecule type" value="Genomic_DNA"/>
</dbReference>
<dbReference type="Proteomes" id="UP000799753">
    <property type="component" value="Unassembled WGS sequence"/>
</dbReference>